<feature type="chain" id="PRO_5046999603" evidence="2">
    <location>
        <begin position="23"/>
        <end position="630"/>
    </location>
</feature>
<name>A0ABZ1D5N4_9TREE</name>
<feature type="signal peptide" evidence="2">
    <location>
        <begin position="1"/>
        <end position="22"/>
    </location>
</feature>
<evidence type="ECO:0000256" key="2">
    <source>
        <dbReference type="SAM" id="SignalP"/>
    </source>
</evidence>
<dbReference type="Proteomes" id="UP001329825">
    <property type="component" value="Chromosome 8"/>
</dbReference>
<dbReference type="GeneID" id="87957929"/>
<keyword evidence="2" id="KW-0732">Signal</keyword>
<protein>
    <submittedName>
        <fullName evidence="3">Uncharacterized protein</fullName>
    </submittedName>
</protein>
<reference evidence="3 4" key="1">
    <citation type="submission" date="2024-01" db="EMBL/GenBank/DDBJ databases">
        <title>Comparative genomics of Cryptococcus and Kwoniella reveals pathogenesis evolution and contrasting modes of karyotype evolution via chromosome fusion or intercentromeric recombination.</title>
        <authorList>
            <person name="Coelho M.A."/>
            <person name="David-Palma M."/>
            <person name="Shea T."/>
            <person name="Bowers K."/>
            <person name="McGinley-Smith S."/>
            <person name="Mohammad A.W."/>
            <person name="Gnirke A."/>
            <person name="Yurkov A.M."/>
            <person name="Nowrousian M."/>
            <person name="Sun S."/>
            <person name="Cuomo C.A."/>
            <person name="Heitman J."/>
        </authorList>
    </citation>
    <scope>NUCLEOTIDE SEQUENCE [LARGE SCALE GENOMIC DNA]</scope>
    <source>
        <strain evidence="3">CBS 11374</strain>
    </source>
</reference>
<sequence length="630" mass="61553">MKFSTTPILLTSLALSSSAAFGAPLPPVPGFNGNGNTKSTLDVGGGRSPNPDDYSDSPRMPNPNSPLLGVDLGGNINALQLNVGDGVNKIGSGDGGLGLGLGVNGGLGLGGLIGFGGKGRPNKRQLPPIPSPTNPMIPSTANIPTSVPMIAQSAQSGLTVDQVTGLAQGLDTQSQVAGQLGGVAGQAGGLVGGITAQGLNGLPIVEGLTNGLPVQGLVGTVGGLTNGLPLQGLVGTVGGLTNGLPVQGLVGGLTNGFTGTLGGLTNGSPIQGLANTVGGLTNNLPLQGLSSTVGSLANGLPLSGLTGTVGGLANGLPLQGLTGTVGSLTNNLPLQGLTGTVGSLTNGLPLQSLANGTPLQGLAGNLQSLTNSLPTQALASTAQVAANPGTLTQSVDTPMESVTSVAQGVTSSSLGNIVGNLGSNTYLLSSGQILKLASDLAPSTPLNDLHPVEIEGRMYILNSANQVVGTMTSPTIGLYSDPSFIPSEDKEEGSNPYSGGYTPLADQPDAFDLVASQMSGSEPSSTFIGSNSAGGAASVQGSLQGLNGSRMTTSQPVPTSTSALGLPTAAITDVPTGAITTNIPTAAITATPTEGWGEWVTAAPTAMPTIDNQDGAVGSAMIPQTSSGLA</sequence>
<evidence type="ECO:0000256" key="1">
    <source>
        <dbReference type="SAM" id="MobiDB-lite"/>
    </source>
</evidence>
<evidence type="ECO:0000313" key="4">
    <source>
        <dbReference type="Proteomes" id="UP001329825"/>
    </source>
</evidence>
<evidence type="ECO:0000313" key="3">
    <source>
        <dbReference type="EMBL" id="WRT68819.1"/>
    </source>
</evidence>
<keyword evidence="4" id="KW-1185">Reference proteome</keyword>
<proteinExistence type="predicted"/>
<dbReference type="RefSeq" id="XP_062793558.1">
    <property type="nucleotide sequence ID" value="XM_062937507.1"/>
</dbReference>
<feature type="region of interest" description="Disordered" evidence="1">
    <location>
        <begin position="28"/>
        <end position="69"/>
    </location>
</feature>
<accession>A0ABZ1D5N4</accession>
<dbReference type="EMBL" id="CP141888">
    <property type="protein sequence ID" value="WRT68819.1"/>
    <property type="molecule type" value="Genomic_DNA"/>
</dbReference>
<organism evidence="3 4">
    <name type="scientific">Kwoniella shivajii</name>
    <dbReference type="NCBI Taxonomy" id="564305"/>
    <lineage>
        <taxon>Eukaryota</taxon>
        <taxon>Fungi</taxon>
        <taxon>Dikarya</taxon>
        <taxon>Basidiomycota</taxon>
        <taxon>Agaricomycotina</taxon>
        <taxon>Tremellomycetes</taxon>
        <taxon>Tremellales</taxon>
        <taxon>Cryptococcaceae</taxon>
        <taxon>Kwoniella</taxon>
    </lineage>
</organism>
<gene>
    <name evidence="3" type="ORF">IL334_005799</name>
</gene>